<keyword evidence="5 10" id="KW-1133">Transmembrane helix</keyword>
<keyword evidence="3 11" id="KW-0732">Signal</keyword>
<evidence type="ECO:0000313" key="13">
    <source>
        <dbReference type="Proteomes" id="UP000094565"/>
    </source>
</evidence>
<evidence type="ECO:0000256" key="3">
    <source>
        <dbReference type="ARBA" id="ARBA00022729"/>
    </source>
</evidence>
<evidence type="ECO:0000256" key="1">
    <source>
        <dbReference type="ARBA" id="ARBA00004115"/>
    </source>
</evidence>
<dbReference type="AlphaFoldDB" id="A0A1B2JCT4"/>
<feature type="transmembrane region" description="Helical" evidence="10">
    <location>
        <begin position="172"/>
        <end position="191"/>
    </location>
</feature>
<evidence type="ECO:0000256" key="6">
    <source>
        <dbReference type="ARBA" id="ARBA00023136"/>
    </source>
</evidence>
<dbReference type="Pfam" id="PF03896">
    <property type="entry name" value="TRAP_alpha"/>
    <property type="match status" value="1"/>
</dbReference>
<accession>A0A1B2JCT4</accession>
<feature type="chain" id="PRO_5008539386" evidence="11">
    <location>
        <begin position="24"/>
        <end position="223"/>
    </location>
</feature>
<protein>
    <submittedName>
        <fullName evidence="12">BA75_02755T0</fullName>
    </submittedName>
</protein>
<keyword evidence="6 10" id="KW-0472">Membrane</keyword>
<keyword evidence="4" id="KW-0256">Endoplasmic reticulum</keyword>
<evidence type="ECO:0000256" key="7">
    <source>
        <dbReference type="ARBA" id="ARBA00037565"/>
    </source>
</evidence>
<reference evidence="12 13" key="1">
    <citation type="submission" date="2016-02" db="EMBL/GenBank/DDBJ databases">
        <title>Comparative genomic and transcriptomic foundation for Pichia pastoris.</title>
        <authorList>
            <person name="Love K.R."/>
            <person name="Shah K.A."/>
            <person name="Whittaker C.A."/>
            <person name="Wu J."/>
            <person name="Bartlett M.C."/>
            <person name="Ma D."/>
            <person name="Leeson R.L."/>
            <person name="Priest M."/>
            <person name="Young S.K."/>
            <person name="Love J.C."/>
        </authorList>
    </citation>
    <scope>NUCLEOTIDE SEQUENCE [LARGE SCALE GENOMIC DNA]</scope>
    <source>
        <strain evidence="12 13">ATCC 28485</strain>
    </source>
</reference>
<dbReference type="InterPro" id="IPR005595">
    <property type="entry name" value="TRAP_alpha"/>
</dbReference>
<proteinExistence type="inferred from homology"/>
<evidence type="ECO:0000256" key="11">
    <source>
        <dbReference type="SAM" id="SignalP"/>
    </source>
</evidence>
<evidence type="ECO:0000256" key="4">
    <source>
        <dbReference type="ARBA" id="ARBA00022824"/>
    </source>
</evidence>
<dbReference type="GO" id="GO:0005789">
    <property type="term" value="C:endoplasmic reticulum membrane"/>
    <property type="evidence" value="ECO:0007669"/>
    <property type="project" value="UniProtKB-SubCell"/>
</dbReference>
<dbReference type="PANTHER" id="PTHR12924:SF0">
    <property type="entry name" value="TRANSLOCON-ASSOCIATED PROTEIN SUBUNIT ALPHA"/>
    <property type="match status" value="1"/>
</dbReference>
<evidence type="ECO:0000256" key="9">
    <source>
        <dbReference type="SAM" id="MobiDB-lite"/>
    </source>
</evidence>
<dbReference type="Proteomes" id="UP000094565">
    <property type="component" value="Chromosome 2"/>
</dbReference>
<evidence type="ECO:0000313" key="12">
    <source>
        <dbReference type="EMBL" id="ANZ75822.1"/>
    </source>
</evidence>
<comment type="function">
    <text evidence="7">Is probably involved in a pathway contributing to genomic integrity.</text>
</comment>
<dbReference type="OrthoDB" id="1926781at2759"/>
<feature type="region of interest" description="Disordered" evidence="9">
    <location>
        <begin position="204"/>
        <end position="223"/>
    </location>
</feature>
<dbReference type="EMBL" id="CP014585">
    <property type="protein sequence ID" value="ANZ75822.1"/>
    <property type="molecule type" value="Genomic_DNA"/>
</dbReference>
<name>A0A1B2JCT4_PICPA</name>
<evidence type="ECO:0000256" key="8">
    <source>
        <dbReference type="ARBA" id="ARBA00038311"/>
    </source>
</evidence>
<evidence type="ECO:0000256" key="10">
    <source>
        <dbReference type="SAM" id="Phobius"/>
    </source>
</evidence>
<dbReference type="PANTHER" id="PTHR12924">
    <property type="entry name" value="TRANSLOCON-ASSOCIATED PROTEIN, ALPHA SUBUNIT"/>
    <property type="match status" value="1"/>
</dbReference>
<feature type="signal peptide" evidence="11">
    <location>
        <begin position="1"/>
        <end position="23"/>
    </location>
</feature>
<evidence type="ECO:0000256" key="5">
    <source>
        <dbReference type="ARBA" id="ARBA00022989"/>
    </source>
</evidence>
<organism evidence="12 13">
    <name type="scientific">Komagataella pastoris</name>
    <name type="common">Yeast</name>
    <name type="synonym">Pichia pastoris</name>
    <dbReference type="NCBI Taxonomy" id="4922"/>
    <lineage>
        <taxon>Eukaryota</taxon>
        <taxon>Fungi</taxon>
        <taxon>Dikarya</taxon>
        <taxon>Ascomycota</taxon>
        <taxon>Saccharomycotina</taxon>
        <taxon>Pichiomycetes</taxon>
        <taxon>Pichiales</taxon>
        <taxon>Pichiaceae</taxon>
        <taxon>Komagataella</taxon>
    </lineage>
</organism>
<evidence type="ECO:0000256" key="2">
    <source>
        <dbReference type="ARBA" id="ARBA00022692"/>
    </source>
</evidence>
<keyword evidence="13" id="KW-1185">Reference proteome</keyword>
<comment type="similarity">
    <text evidence="8">Belongs to the IRC22 family.</text>
</comment>
<comment type="subcellular location">
    <subcellularLocation>
        <location evidence="1">Endoplasmic reticulum membrane</location>
        <topology evidence="1">Single-pass type I membrane protein</topology>
    </subcellularLocation>
</comment>
<gene>
    <name evidence="12" type="primary">IRC22</name>
    <name evidence="12" type="ORF">ATY40_BA7502755</name>
</gene>
<keyword evidence="2 10" id="KW-0812">Transmembrane</keyword>
<sequence length="223" mass="24631">MKFLRLSTLALVGLGFLAQTALCNTDDDEEFVPTEQKPFNIRVTYDIDEHPQSFESTNLIELVNGEEISVTYNIKNGEEESVSVVGVAGSFNDPVTGLSKRNLTASSVGPLKLLKDMTFEFTQKIGIDLEPENYLFVPSIYVLKDDQLMLLGSKNQLITVSDPQISVFQPQMLFLELVLLASFGGIIYALYATFGASYFQKPATAPKNKKVGSSNAKKTKKNK</sequence>